<dbReference type="InterPro" id="IPR012951">
    <property type="entry name" value="BBE"/>
</dbReference>
<evidence type="ECO:0000256" key="1">
    <source>
        <dbReference type="ARBA" id="ARBA00001974"/>
    </source>
</evidence>
<feature type="domain" description="FAD-binding PCMH-type" evidence="6">
    <location>
        <begin position="99"/>
        <end position="289"/>
    </location>
</feature>
<dbReference type="InterPro" id="IPR016166">
    <property type="entry name" value="FAD-bd_PCMH"/>
</dbReference>
<name>A0A6J3LQC0_9PEZI</name>
<evidence type="ECO:0000256" key="3">
    <source>
        <dbReference type="ARBA" id="ARBA00022630"/>
    </source>
</evidence>
<dbReference type="InterPro" id="IPR006094">
    <property type="entry name" value="Oxid_FAD_bind_N"/>
</dbReference>
<dbReference type="PROSITE" id="PS51387">
    <property type="entry name" value="FAD_PCMH"/>
    <property type="match status" value="1"/>
</dbReference>
<evidence type="ECO:0000259" key="6">
    <source>
        <dbReference type="PROSITE" id="PS51387"/>
    </source>
</evidence>
<dbReference type="AlphaFoldDB" id="A0A6J3LQC0"/>
<dbReference type="PANTHER" id="PTHR42973">
    <property type="entry name" value="BINDING OXIDOREDUCTASE, PUTATIVE (AFU_ORTHOLOGUE AFUA_1G17690)-RELATED"/>
    <property type="match status" value="1"/>
</dbReference>
<dbReference type="SUPFAM" id="SSF56176">
    <property type="entry name" value="FAD-binding/transporter-associated domain-like"/>
    <property type="match status" value="1"/>
</dbReference>
<keyword evidence="7" id="KW-1185">Reference proteome</keyword>
<proteinExistence type="inferred from homology"/>
<dbReference type="Gene3D" id="3.30.465.10">
    <property type="match status" value="1"/>
</dbReference>
<dbReference type="PROSITE" id="PS00862">
    <property type="entry name" value="OX2_COVAL_FAD"/>
    <property type="match status" value="1"/>
</dbReference>
<sequence>MLGLLSRTHAQYSCKPTPESHDWPSITAWNALNATINGRLLSPVIPGAVCYPSRPEFNSDQCADVTSQWSNTSFHASNPVSVDYNDDTCVPEGNVTCSGDGYPTYVINVHSACDIQSGINFARETGVRLVIKATGHDLVGSRSSGPDSLSLYTQHLRGLELNRSDPRATALGGVASMKIYTGEQFRGIYRFAADHNVTAIGGGDPNVGIAGWLMGGGHGPLTAKYGMGADQVIEMEVVTADGRLRTVNEKQDPDLFWALRGLSNSHYRHSGGAGTFAVLVSVTMKVYPVIPASYITYEYSTTPNSDTYWSLAGFLHSQIPAMAERGLSGYYIIEPNDVSEADINKRGKLSGRWIALDLSKEAAAALLAPVESYANETSLPDDISIKSNITTTTSFMDFWLRTKAADSAGYNVRMGSRLLTNTSLLGSQEKLINALRTATTSPTESNSPLILIGSIVGPAPNARHRIGGIAGGSNAVLPAWPETYSHLMVPRTWTTGDTAEKSAITTDLREIRVPALRDIEPESGAYMSESDPTEVDWQRTKYGVNYAGLLSTKQRYDLRGVFWCTQCVGSELWDTIGDFGVENGVNQNIVRLCRK</sequence>
<dbReference type="InterPro" id="IPR036318">
    <property type="entry name" value="FAD-bd_PCMH-like_sf"/>
</dbReference>
<protein>
    <submittedName>
        <fullName evidence="8">FAD-binding domain-containing protein</fullName>
    </submittedName>
</protein>
<keyword evidence="3" id="KW-0285">Flavoprotein</keyword>
<reference evidence="8" key="1">
    <citation type="submission" date="2020-01" db="EMBL/GenBank/DDBJ databases">
        <authorList>
            <consortium name="DOE Joint Genome Institute"/>
            <person name="Haridas S."/>
            <person name="Albert R."/>
            <person name="Binder M."/>
            <person name="Bloem J."/>
            <person name="Labutti K."/>
            <person name="Salamov A."/>
            <person name="Andreopoulos B."/>
            <person name="Baker S.E."/>
            <person name="Barry K."/>
            <person name="Bills G."/>
            <person name="Bluhm B.H."/>
            <person name="Cannon C."/>
            <person name="Castanera R."/>
            <person name="Culley D.E."/>
            <person name="Daum C."/>
            <person name="Ezra D."/>
            <person name="Gonzalez J.B."/>
            <person name="Henrissat B."/>
            <person name="Kuo A."/>
            <person name="Liang C."/>
            <person name="Lipzen A."/>
            <person name="Lutzoni F."/>
            <person name="Magnuson J."/>
            <person name="Mondo S."/>
            <person name="Nolan M."/>
            <person name="Ohm R."/>
            <person name="Pangilinan J."/>
            <person name="Park H.-J."/>
            <person name="Ramirez L."/>
            <person name="Alfaro M."/>
            <person name="Sun H."/>
            <person name="Tritt A."/>
            <person name="Yoshinaga Y."/>
            <person name="Zwiers L.-H."/>
            <person name="Turgeon B.G."/>
            <person name="Goodwin S.B."/>
            <person name="Spatafora J.W."/>
            <person name="Crous P.W."/>
            <person name="Grigoriev I.V."/>
        </authorList>
    </citation>
    <scope>NUCLEOTIDE SEQUENCE</scope>
    <source>
        <strain evidence="8">CBS 342.82</strain>
    </source>
</reference>
<dbReference type="InterPro" id="IPR050416">
    <property type="entry name" value="FAD-linked_Oxidoreductase"/>
</dbReference>
<gene>
    <name evidence="8" type="ORF">K489DRAFT_328311</name>
</gene>
<dbReference type="InterPro" id="IPR006093">
    <property type="entry name" value="Oxy_OxRdtase_FAD_BS"/>
</dbReference>
<dbReference type="RefSeq" id="XP_033455076.1">
    <property type="nucleotide sequence ID" value="XM_033602047.1"/>
</dbReference>
<dbReference type="OrthoDB" id="9983560at2759"/>
<keyword evidence="5" id="KW-0560">Oxidoreductase</keyword>
<reference evidence="8" key="2">
    <citation type="submission" date="2020-04" db="EMBL/GenBank/DDBJ databases">
        <authorList>
            <consortium name="NCBI Genome Project"/>
        </authorList>
    </citation>
    <scope>NUCLEOTIDE SEQUENCE</scope>
    <source>
        <strain evidence="8">CBS 342.82</strain>
    </source>
</reference>
<keyword evidence="4" id="KW-0274">FAD</keyword>
<dbReference type="InterPro" id="IPR016169">
    <property type="entry name" value="FAD-bd_PCMH_sub2"/>
</dbReference>
<evidence type="ECO:0000256" key="4">
    <source>
        <dbReference type="ARBA" id="ARBA00022827"/>
    </source>
</evidence>
<evidence type="ECO:0000256" key="2">
    <source>
        <dbReference type="ARBA" id="ARBA00005466"/>
    </source>
</evidence>
<evidence type="ECO:0000313" key="8">
    <source>
        <dbReference type="RefSeq" id="XP_033455076.1"/>
    </source>
</evidence>
<dbReference type="PANTHER" id="PTHR42973:SF39">
    <property type="entry name" value="FAD-BINDING PCMH-TYPE DOMAIN-CONTAINING PROTEIN"/>
    <property type="match status" value="1"/>
</dbReference>
<dbReference type="Proteomes" id="UP000504637">
    <property type="component" value="Unplaced"/>
</dbReference>
<organism evidence="8">
    <name type="scientific">Dissoconium aciculare CBS 342.82</name>
    <dbReference type="NCBI Taxonomy" id="1314786"/>
    <lineage>
        <taxon>Eukaryota</taxon>
        <taxon>Fungi</taxon>
        <taxon>Dikarya</taxon>
        <taxon>Ascomycota</taxon>
        <taxon>Pezizomycotina</taxon>
        <taxon>Dothideomycetes</taxon>
        <taxon>Dothideomycetidae</taxon>
        <taxon>Mycosphaerellales</taxon>
        <taxon>Dissoconiaceae</taxon>
        <taxon>Dissoconium</taxon>
    </lineage>
</organism>
<comment type="cofactor">
    <cofactor evidence="1">
        <name>FAD</name>
        <dbReference type="ChEBI" id="CHEBI:57692"/>
    </cofactor>
</comment>
<dbReference type="Pfam" id="PF08031">
    <property type="entry name" value="BBE"/>
    <property type="match status" value="1"/>
</dbReference>
<dbReference type="GeneID" id="54359847"/>
<evidence type="ECO:0000256" key="5">
    <source>
        <dbReference type="ARBA" id="ARBA00023002"/>
    </source>
</evidence>
<dbReference type="Pfam" id="PF01565">
    <property type="entry name" value="FAD_binding_4"/>
    <property type="match status" value="1"/>
</dbReference>
<dbReference type="GO" id="GO:0071949">
    <property type="term" value="F:FAD binding"/>
    <property type="evidence" value="ECO:0007669"/>
    <property type="project" value="InterPro"/>
</dbReference>
<evidence type="ECO:0000313" key="7">
    <source>
        <dbReference type="Proteomes" id="UP000504637"/>
    </source>
</evidence>
<reference evidence="8" key="3">
    <citation type="submission" date="2025-08" db="UniProtKB">
        <authorList>
            <consortium name="RefSeq"/>
        </authorList>
    </citation>
    <scope>IDENTIFICATION</scope>
    <source>
        <strain evidence="8">CBS 342.82</strain>
    </source>
</reference>
<accession>A0A6J3LQC0</accession>
<dbReference type="GO" id="GO:0016491">
    <property type="term" value="F:oxidoreductase activity"/>
    <property type="evidence" value="ECO:0007669"/>
    <property type="project" value="UniProtKB-KW"/>
</dbReference>
<comment type="similarity">
    <text evidence="2">Belongs to the oxygen-dependent FAD-linked oxidoreductase family.</text>
</comment>